<comment type="caution">
    <text evidence="6">The sequence shown here is derived from an EMBL/GenBank/DDBJ whole genome shotgun (WGS) entry which is preliminary data.</text>
</comment>
<evidence type="ECO:0000256" key="1">
    <source>
        <dbReference type="ARBA" id="ARBA00004474"/>
    </source>
</evidence>
<reference evidence="6" key="1">
    <citation type="submission" date="2022-12" db="EMBL/GenBank/DDBJ databases">
        <title>Draft genome assemblies for two species of Escallonia (Escalloniales).</title>
        <authorList>
            <person name="Chanderbali A."/>
            <person name="Dervinis C."/>
            <person name="Anghel I."/>
            <person name="Soltis D."/>
            <person name="Soltis P."/>
            <person name="Zapata F."/>
        </authorList>
    </citation>
    <scope>NUCLEOTIDE SEQUENCE</scope>
    <source>
        <strain evidence="6">UCBG64.0493</strain>
        <tissue evidence="6">Leaf</tissue>
    </source>
</reference>
<gene>
    <name evidence="6" type="ORF">RJ639_022606</name>
</gene>
<evidence type="ECO:0000256" key="4">
    <source>
        <dbReference type="SAM" id="MobiDB-lite"/>
    </source>
</evidence>
<feature type="compositionally biased region" description="Basic and acidic residues" evidence="4">
    <location>
        <begin position="169"/>
        <end position="193"/>
    </location>
</feature>
<dbReference type="InterPro" id="IPR006843">
    <property type="entry name" value="PAP/fibrillin_dom"/>
</dbReference>
<organism evidence="6 7">
    <name type="scientific">Escallonia herrerae</name>
    <dbReference type="NCBI Taxonomy" id="1293975"/>
    <lineage>
        <taxon>Eukaryota</taxon>
        <taxon>Viridiplantae</taxon>
        <taxon>Streptophyta</taxon>
        <taxon>Embryophyta</taxon>
        <taxon>Tracheophyta</taxon>
        <taxon>Spermatophyta</taxon>
        <taxon>Magnoliopsida</taxon>
        <taxon>eudicotyledons</taxon>
        <taxon>Gunneridae</taxon>
        <taxon>Pentapetalae</taxon>
        <taxon>asterids</taxon>
        <taxon>campanulids</taxon>
        <taxon>Escalloniales</taxon>
        <taxon>Escalloniaceae</taxon>
        <taxon>Escallonia</taxon>
    </lineage>
</organism>
<sequence length="193" mass="21429">MGARLDELVRAHGRLLEGRGGAELDGRGGAVLGGSFRSWIKPGTMAGKLNALDEKWVQVVFEPPELKVGAFEFQYGGQSEVKLEITYIDEEIRLGKGSRGSLFVRERSGVIGISSGFESSRVRVKGIADRDVERLPLINARWQSSWKDELELTEAIIIPFLSSSGFKPWRAEDGGGRRDEAPVTREEDEVQRR</sequence>
<dbReference type="GO" id="GO:0009536">
    <property type="term" value="C:plastid"/>
    <property type="evidence" value="ECO:0007669"/>
    <property type="project" value="UniProtKB-SubCell"/>
</dbReference>
<protein>
    <recommendedName>
        <fullName evidence="5">Plastid lipid-associated protein/fibrillin conserved domain-containing protein</fullName>
    </recommendedName>
</protein>
<name>A0AA89ACX5_9ASTE</name>
<keyword evidence="7" id="KW-1185">Reference proteome</keyword>
<feature type="domain" description="Plastid lipid-associated protein/fibrillin conserved" evidence="5">
    <location>
        <begin position="78"/>
        <end position="104"/>
    </location>
</feature>
<comment type="subcellular location">
    <subcellularLocation>
        <location evidence="1">Plastid</location>
    </subcellularLocation>
</comment>
<keyword evidence="3" id="KW-0809">Transit peptide</keyword>
<evidence type="ECO:0000313" key="7">
    <source>
        <dbReference type="Proteomes" id="UP001188597"/>
    </source>
</evidence>
<proteinExistence type="predicted"/>
<dbReference type="AlphaFoldDB" id="A0AA89ACX5"/>
<evidence type="ECO:0000256" key="2">
    <source>
        <dbReference type="ARBA" id="ARBA00022640"/>
    </source>
</evidence>
<dbReference type="Pfam" id="PF04755">
    <property type="entry name" value="PAP_fibrillin"/>
    <property type="match status" value="1"/>
</dbReference>
<accession>A0AA89ACX5</accession>
<evidence type="ECO:0000313" key="6">
    <source>
        <dbReference type="EMBL" id="KAK2998232.1"/>
    </source>
</evidence>
<evidence type="ECO:0000256" key="3">
    <source>
        <dbReference type="ARBA" id="ARBA00022946"/>
    </source>
</evidence>
<evidence type="ECO:0000259" key="5">
    <source>
        <dbReference type="Pfam" id="PF04755"/>
    </source>
</evidence>
<dbReference type="EMBL" id="JAVXUP010003749">
    <property type="protein sequence ID" value="KAK2998232.1"/>
    <property type="molecule type" value="Genomic_DNA"/>
</dbReference>
<dbReference type="Proteomes" id="UP001188597">
    <property type="component" value="Unassembled WGS sequence"/>
</dbReference>
<keyword evidence="2" id="KW-0934">Plastid</keyword>
<feature type="region of interest" description="Disordered" evidence="4">
    <location>
        <begin position="166"/>
        <end position="193"/>
    </location>
</feature>